<organism evidence="4 5">
    <name type="scientific">Capsicum annuum</name>
    <name type="common">Capsicum pepper</name>
    <dbReference type="NCBI Taxonomy" id="4072"/>
    <lineage>
        <taxon>Eukaryota</taxon>
        <taxon>Viridiplantae</taxon>
        <taxon>Streptophyta</taxon>
        <taxon>Embryophyta</taxon>
        <taxon>Tracheophyta</taxon>
        <taxon>Spermatophyta</taxon>
        <taxon>Magnoliopsida</taxon>
        <taxon>eudicotyledons</taxon>
        <taxon>Gunneridae</taxon>
        <taxon>Pentapetalae</taxon>
        <taxon>asterids</taxon>
        <taxon>lamiids</taxon>
        <taxon>Solanales</taxon>
        <taxon>Solanaceae</taxon>
        <taxon>Solanoideae</taxon>
        <taxon>Capsiceae</taxon>
        <taxon>Capsicum</taxon>
    </lineage>
</organism>
<dbReference type="Proteomes" id="UP000222542">
    <property type="component" value="Unassembled WGS sequence"/>
</dbReference>
<evidence type="ECO:0000256" key="2">
    <source>
        <dbReference type="PROSITE-ProRule" id="PRU00283"/>
    </source>
</evidence>
<accession>A0A2G2YLS6</accession>
<feature type="domain" description="Kinesin motor" evidence="3">
    <location>
        <begin position="1"/>
        <end position="49"/>
    </location>
</feature>
<evidence type="ECO:0000313" key="4">
    <source>
        <dbReference type="EMBL" id="PHT70664.1"/>
    </source>
</evidence>
<dbReference type="PANTHER" id="PTHR47972">
    <property type="entry name" value="KINESIN-LIKE PROTEIN KLP-3"/>
    <property type="match status" value="1"/>
</dbReference>
<dbReference type="PROSITE" id="PS50067">
    <property type="entry name" value="KINESIN_MOTOR_2"/>
    <property type="match status" value="1"/>
</dbReference>
<dbReference type="SMR" id="A0A2G2YLS6"/>
<gene>
    <name evidence="4" type="ORF">T459_25768</name>
</gene>
<keyword evidence="5" id="KW-1185">Reference proteome</keyword>
<reference evidence="4 5" key="1">
    <citation type="journal article" date="2014" name="Nat. Genet.">
        <title>Genome sequence of the hot pepper provides insights into the evolution of pungency in Capsicum species.</title>
        <authorList>
            <person name="Kim S."/>
            <person name="Park M."/>
            <person name="Yeom S.I."/>
            <person name="Kim Y.M."/>
            <person name="Lee J.M."/>
            <person name="Lee H.A."/>
            <person name="Seo E."/>
            <person name="Choi J."/>
            <person name="Cheong K."/>
            <person name="Kim K.T."/>
            <person name="Jung K."/>
            <person name="Lee G.W."/>
            <person name="Oh S.K."/>
            <person name="Bae C."/>
            <person name="Kim S.B."/>
            <person name="Lee H.Y."/>
            <person name="Kim S.Y."/>
            <person name="Kim M.S."/>
            <person name="Kang B.C."/>
            <person name="Jo Y.D."/>
            <person name="Yang H.B."/>
            <person name="Jeong H.J."/>
            <person name="Kang W.H."/>
            <person name="Kwon J.K."/>
            <person name="Shin C."/>
            <person name="Lim J.Y."/>
            <person name="Park J.H."/>
            <person name="Huh J.H."/>
            <person name="Kim J.S."/>
            <person name="Kim B.D."/>
            <person name="Cohen O."/>
            <person name="Paran I."/>
            <person name="Suh M.C."/>
            <person name="Lee S.B."/>
            <person name="Kim Y.K."/>
            <person name="Shin Y."/>
            <person name="Noh S.J."/>
            <person name="Park J."/>
            <person name="Seo Y.S."/>
            <person name="Kwon S.Y."/>
            <person name="Kim H.A."/>
            <person name="Park J.M."/>
            <person name="Kim H.J."/>
            <person name="Choi S.B."/>
            <person name="Bosland P.W."/>
            <person name="Reeves G."/>
            <person name="Jo S.H."/>
            <person name="Lee B.W."/>
            <person name="Cho H.T."/>
            <person name="Choi H.S."/>
            <person name="Lee M.S."/>
            <person name="Yu Y."/>
            <person name="Do Choi Y."/>
            <person name="Park B.S."/>
            <person name="van Deynze A."/>
            <person name="Ashrafi H."/>
            <person name="Hill T."/>
            <person name="Kim W.T."/>
            <person name="Pai H.S."/>
            <person name="Ahn H.K."/>
            <person name="Yeam I."/>
            <person name="Giovannoni J.J."/>
            <person name="Rose J.K."/>
            <person name="Sorensen I."/>
            <person name="Lee S.J."/>
            <person name="Kim R.W."/>
            <person name="Choi I.Y."/>
            <person name="Choi B.S."/>
            <person name="Lim J.S."/>
            <person name="Lee Y.H."/>
            <person name="Choi D."/>
        </authorList>
    </citation>
    <scope>NUCLEOTIDE SEQUENCE [LARGE SCALE GENOMIC DNA]</scope>
    <source>
        <strain evidence="5">cv. CM334</strain>
    </source>
</reference>
<name>A0A2G2YLS6_CAPAN</name>
<dbReference type="Gramene" id="PHT70664">
    <property type="protein sequence ID" value="PHT70664"/>
    <property type="gene ID" value="T459_25768"/>
</dbReference>
<dbReference type="Gene3D" id="3.40.850.10">
    <property type="entry name" value="Kinesin motor domain"/>
    <property type="match status" value="2"/>
</dbReference>
<dbReference type="InterPro" id="IPR027640">
    <property type="entry name" value="Kinesin-like_fam"/>
</dbReference>
<dbReference type="InterPro" id="IPR036961">
    <property type="entry name" value="Kinesin_motor_dom_sf"/>
</dbReference>
<dbReference type="EMBL" id="AYRZ02000010">
    <property type="protein sequence ID" value="PHT70664.1"/>
    <property type="molecule type" value="Genomic_DNA"/>
</dbReference>
<dbReference type="GO" id="GO:0007018">
    <property type="term" value="P:microtubule-based movement"/>
    <property type="evidence" value="ECO:0007669"/>
    <property type="project" value="InterPro"/>
</dbReference>
<dbReference type="PANTHER" id="PTHR47972:SF18">
    <property type="entry name" value="KINESIN-LIKE PROTEIN KIN-14R"/>
    <property type="match status" value="1"/>
</dbReference>
<protein>
    <recommendedName>
        <fullName evidence="3">Kinesin motor domain-containing protein</fullName>
    </recommendedName>
</protein>
<comment type="caution">
    <text evidence="4">The sequence shown here is derived from an EMBL/GenBank/DDBJ whole genome shotgun (WGS) entry which is preliminary data.</text>
</comment>
<reference evidence="4 5" key="2">
    <citation type="journal article" date="2017" name="Genome Biol.">
        <title>New reference genome sequences of hot pepper reveal the massive evolution of plant disease-resistance genes by retroduplication.</title>
        <authorList>
            <person name="Kim S."/>
            <person name="Park J."/>
            <person name="Yeom S.I."/>
            <person name="Kim Y.M."/>
            <person name="Seo E."/>
            <person name="Kim K.T."/>
            <person name="Kim M.S."/>
            <person name="Lee J.M."/>
            <person name="Cheong K."/>
            <person name="Shin H.S."/>
            <person name="Kim S.B."/>
            <person name="Han K."/>
            <person name="Lee J."/>
            <person name="Park M."/>
            <person name="Lee H.A."/>
            <person name="Lee H.Y."/>
            <person name="Lee Y."/>
            <person name="Oh S."/>
            <person name="Lee J.H."/>
            <person name="Choi E."/>
            <person name="Choi E."/>
            <person name="Lee S.E."/>
            <person name="Jeon J."/>
            <person name="Kim H."/>
            <person name="Choi G."/>
            <person name="Song H."/>
            <person name="Lee J."/>
            <person name="Lee S.C."/>
            <person name="Kwon J.K."/>
            <person name="Lee H.Y."/>
            <person name="Koo N."/>
            <person name="Hong Y."/>
            <person name="Kim R.W."/>
            <person name="Kang W.H."/>
            <person name="Huh J.H."/>
            <person name="Kang B.C."/>
            <person name="Yang T.J."/>
            <person name="Lee Y.H."/>
            <person name="Bennetzen J.L."/>
            <person name="Choi D."/>
        </authorList>
    </citation>
    <scope>NUCLEOTIDE SEQUENCE [LARGE SCALE GENOMIC DNA]</scope>
    <source>
        <strain evidence="5">cv. CM334</strain>
    </source>
</reference>
<comment type="similarity">
    <text evidence="2">Belongs to the TRAFAC class myosin-kinesin ATPase superfamily. Kinesin family.</text>
</comment>
<dbReference type="STRING" id="4072.A0A2G2YLS6"/>
<dbReference type="GO" id="GO:0008017">
    <property type="term" value="F:microtubule binding"/>
    <property type="evidence" value="ECO:0007669"/>
    <property type="project" value="InterPro"/>
</dbReference>
<dbReference type="InterPro" id="IPR027417">
    <property type="entry name" value="P-loop_NTPase"/>
</dbReference>
<evidence type="ECO:0000256" key="1">
    <source>
        <dbReference type="ARBA" id="ARBA00023175"/>
    </source>
</evidence>
<dbReference type="Pfam" id="PF00225">
    <property type="entry name" value="Kinesin"/>
    <property type="match status" value="2"/>
</dbReference>
<dbReference type="AlphaFoldDB" id="A0A2G2YLS6"/>
<dbReference type="GO" id="GO:0003777">
    <property type="term" value="F:microtubule motor activity"/>
    <property type="evidence" value="ECO:0007669"/>
    <property type="project" value="InterPro"/>
</dbReference>
<dbReference type="GO" id="GO:0005524">
    <property type="term" value="F:ATP binding"/>
    <property type="evidence" value="ECO:0007669"/>
    <property type="project" value="InterPro"/>
</dbReference>
<proteinExistence type="inferred from homology"/>
<evidence type="ECO:0000313" key="5">
    <source>
        <dbReference type="Proteomes" id="UP000222542"/>
    </source>
</evidence>
<evidence type="ECO:0000259" key="3">
    <source>
        <dbReference type="PROSITE" id="PS50067"/>
    </source>
</evidence>
<dbReference type="SUPFAM" id="SSF52540">
    <property type="entry name" value="P-loop containing nucleoside triphosphate hydrolases"/>
    <property type="match status" value="2"/>
</dbReference>
<keyword evidence="1" id="KW-0505">Motor protein</keyword>
<sequence>MDLASSERLAKADVQGDRLKEAQNINRSLSSLGDVISALANRSTHIPYRLEIKQAPERLHHVPGLVEAKVENIEEVWNVLQIGSSAQAVGSNNVNEHNLAGSERLAKVDIQDDRMKKDQNINSLLLALGDVISALANRSNHRPYKYM</sequence>
<dbReference type="InterPro" id="IPR001752">
    <property type="entry name" value="Kinesin_motor_dom"/>
</dbReference>
<comment type="caution">
    <text evidence="2">Lacks conserved residue(s) required for the propagation of feature annotation.</text>
</comment>